<comment type="caution">
    <text evidence="4">The sequence shown here is derived from an EMBL/GenBank/DDBJ whole genome shotgun (WGS) entry which is preliminary data.</text>
</comment>
<dbReference type="InterPro" id="IPR029045">
    <property type="entry name" value="ClpP/crotonase-like_dom_sf"/>
</dbReference>
<keyword evidence="5" id="KW-1185">Reference proteome</keyword>
<dbReference type="SUPFAM" id="SSF52096">
    <property type="entry name" value="ClpP/crotonase"/>
    <property type="match status" value="1"/>
</dbReference>
<reference evidence="4 5" key="1">
    <citation type="submission" date="2024-07" db="EMBL/GenBank/DDBJ databases">
        <title>Luteimonas salilacus sp. nov., isolated from the shore soil of Salt Lake in Tibet of China.</title>
        <authorList>
            <person name="Zhang X."/>
            <person name="Li A."/>
        </authorList>
    </citation>
    <scope>NUCLEOTIDE SEQUENCE [LARGE SCALE GENOMIC DNA]</scope>
    <source>
        <strain evidence="4 5">B3-2-R+30</strain>
    </source>
</reference>
<evidence type="ECO:0000313" key="5">
    <source>
        <dbReference type="Proteomes" id="UP001566331"/>
    </source>
</evidence>
<accession>A0ABV4HV38</accession>
<organism evidence="4 5">
    <name type="scientific">Luteimonas salinilitoris</name>
    <dbReference type="NCBI Taxonomy" id="3237697"/>
    <lineage>
        <taxon>Bacteria</taxon>
        <taxon>Pseudomonadati</taxon>
        <taxon>Pseudomonadota</taxon>
        <taxon>Gammaproteobacteria</taxon>
        <taxon>Lysobacterales</taxon>
        <taxon>Lysobacteraceae</taxon>
        <taxon>Luteimonas</taxon>
    </lineage>
</organism>
<feature type="domain" description="Tail specific protease" evidence="3">
    <location>
        <begin position="249"/>
        <end position="434"/>
    </location>
</feature>
<dbReference type="InterPro" id="IPR005151">
    <property type="entry name" value="Tail-specific_protease"/>
</dbReference>
<feature type="chain" id="PRO_5046987291" evidence="2">
    <location>
        <begin position="32"/>
        <end position="476"/>
    </location>
</feature>
<dbReference type="Gene3D" id="3.90.226.10">
    <property type="entry name" value="2-enoyl-CoA Hydratase, Chain A, domain 1"/>
    <property type="match status" value="1"/>
</dbReference>
<evidence type="ECO:0000256" key="2">
    <source>
        <dbReference type="SAM" id="SignalP"/>
    </source>
</evidence>
<feature type="region of interest" description="Disordered" evidence="1">
    <location>
        <begin position="457"/>
        <end position="476"/>
    </location>
</feature>
<evidence type="ECO:0000313" key="4">
    <source>
        <dbReference type="EMBL" id="MEZ0476626.1"/>
    </source>
</evidence>
<gene>
    <name evidence="4" type="ORF">AB6713_18720</name>
</gene>
<evidence type="ECO:0000256" key="1">
    <source>
        <dbReference type="SAM" id="MobiDB-lite"/>
    </source>
</evidence>
<sequence length="476" mass="53465">MQFMRFQSASRRSSFWLLVALWTGTPSPVHSQQIFSPEQLRADLDVIRNTIDRAHPDPAHSADEAALTHAFARIRRCLDDDMTRDQAWAQLAILNPVLADGHLLVGYPDWREDSLAHLAGKGFFPFEVHVDPADGQPFIRSKLGGGATDLAGARIERIDGRDARRVTRALLARVHGDTPAFRAELLSRRWWFFYWKRYGDEATYDLELTQPEASRIVVPASRETPALLANEASFDRQFRFELLPGNTALLTIGGFGWHDEARYYDFTRSAFRRMRDAGVRTLIIDLRANGGGDDTFWRQGLLPYIATKPYTWGSRYRKRVVEKYRDEGERVGDVVHGTITTWILPEPDNPLHFAGDTYVLVGASTYSSAILFVNVMQDFGFGAIAGTGGSARSTQSGGVERFTLPNTGLAVWVPRFVLARPSGALEPMMLQPDIPLRENPLQPRAAVETLLSKLRLEDDARRRKTGEPEPDADASR</sequence>
<proteinExistence type="predicted"/>
<name>A0ABV4HV38_9GAMM</name>
<keyword evidence="2" id="KW-0732">Signal</keyword>
<dbReference type="EMBL" id="JBFWIC010000042">
    <property type="protein sequence ID" value="MEZ0476626.1"/>
    <property type="molecule type" value="Genomic_DNA"/>
</dbReference>
<dbReference type="Pfam" id="PF03572">
    <property type="entry name" value="Peptidase_S41"/>
    <property type="match status" value="1"/>
</dbReference>
<evidence type="ECO:0000259" key="3">
    <source>
        <dbReference type="Pfam" id="PF03572"/>
    </source>
</evidence>
<dbReference type="Proteomes" id="UP001566331">
    <property type="component" value="Unassembled WGS sequence"/>
</dbReference>
<feature type="signal peptide" evidence="2">
    <location>
        <begin position="1"/>
        <end position="31"/>
    </location>
</feature>
<protein>
    <submittedName>
        <fullName evidence="4">S41 family peptidase</fullName>
    </submittedName>
</protein>
<dbReference type="RefSeq" id="WP_370561705.1">
    <property type="nucleotide sequence ID" value="NZ_JBFWIB010000001.1"/>
</dbReference>